<feature type="coiled-coil region" evidence="1">
    <location>
        <begin position="45"/>
        <end position="79"/>
    </location>
</feature>
<proteinExistence type="predicted"/>
<keyword evidence="1" id="KW-0175">Coiled coil</keyword>
<sequence length="198" mass="22604">MEEIFIPKSDTNFGTSPEIIKYLDKVVVPTSMDAESEKRFQQEILQRVIHKEAQLEKKIDDYKSEVDGYKKDLEKQSSRNIEIIGIFSAVLALLIIDVNIIKSFDSFLSAILLIVSLNCSMVIFISLIHTFFSSIDKKEDRVGLEKSFWIPNIILIVLVLAGILLWFFNIDINKVRGGKNQIINPESTQLPTQTIKNN</sequence>
<dbReference type="STRING" id="1802214.A2908_02295"/>
<comment type="caution">
    <text evidence="3">The sequence shown here is derived from an EMBL/GenBank/DDBJ whole genome shotgun (WGS) entry which is preliminary data.</text>
</comment>
<name>A0A1G2IBW8_9BACT</name>
<evidence type="ECO:0000313" key="4">
    <source>
        <dbReference type="Proteomes" id="UP000176774"/>
    </source>
</evidence>
<feature type="transmembrane region" description="Helical" evidence="2">
    <location>
        <begin position="80"/>
        <end position="101"/>
    </location>
</feature>
<dbReference type="Proteomes" id="UP000176774">
    <property type="component" value="Unassembled WGS sequence"/>
</dbReference>
<dbReference type="AlphaFoldDB" id="A0A1G2IBW8"/>
<accession>A0A1G2IBW8</accession>
<organism evidence="3 4">
    <name type="scientific">Candidatus Staskawiczbacteria bacterium RIFCSPLOWO2_01_FULL_38_12b</name>
    <dbReference type="NCBI Taxonomy" id="1802214"/>
    <lineage>
        <taxon>Bacteria</taxon>
        <taxon>Candidatus Staskawicziibacteriota</taxon>
    </lineage>
</organism>
<evidence type="ECO:0000256" key="1">
    <source>
        <dbReference type="SAM" id="Coils"/>
    </source>
</evidence>
<feature type="transmembrane region" description="Helical" evidence="2">
    <location>
        <begin position="107"/>
        <end position="128"/>
    </location>
</feature>
<keyword evidence="2" id="KW-0812">Transmembrane</keyword>
<keyword evidence="2" id="KW-0472">Membrane</keyword>
<reference evidence="3 4" key="1">
    <citation type="journal article" date="2016" name="Nat. Commun.">
        <title>Thousands of microbial genomes shed light on interconnected biogeochemical processes in an aquifer system.</title>
        <authorList>
            <person name="Anantharaman K."/>
            <person name="Brown C.T."/>
            <person name="Hug L.A."/>
            <person name="Sharon I."/>
            <person name="Castelle C.J."/>
            <person name="Probst A.J."/>
            <person name="Thomas B.C."/>
            <person name="Singh A."/>
            <person name="Wilkins M.J."/>
            <person name="Karaoz U."/>
            <person name="Brodie E.L."/>
            <person name="Williams K.H."/>
            <person name="Hubbard S.S."/>
            <person name="Banfield J.F."/>
        </authorList>
    </citation>
    <scope>NUCLEOTIDE SEQUENCE [LARGE SCALE GENOMIC DNA]</scope>
</reference>
<dbReference type="EMBL" id="MHPA01000029">
    <property type="protein sequence ID" value="OGZ72195.1"/>
    <property type="molecule type" value="Genomic_DNA"/>
</dbReference>
<evidence type="ECO:0000256" key="2">
    <source>
        <dbReference type="SAM" id="Phobius"/>
    </source>
</evidence>
<evidence type="ECO:0000313" key="3">
    <source>
        <dbReference type="EMBL" id="OGZ72195.1"/>
    </source>
</evidence>
<keyword evidence="2" id="KW-1133">Transmembrane helix</keyword>
<protein>
    <submittedName>
        <fullName evidence="3">Uncharacterized protein</fullName>
    </submittedName>
</protein>
<feature type="transmembrane region" description="Helical" evidence="2">
    <location>
        <begin position="149"/>
        <end position="168"/>
    </location>
</feature>
<gene>
    <name evidence="3" type="ORF">A2908_02295</name>
</gene>